<evidence type="ECO:0000313" key="1">
    <source>
        <dbReference type="EMBL" id="MFC5024445.1"/>
    </source>
</evidence>
<dbReference type="EMBL" id="JBHSJD010000014">
    <property type="protein sequence ID" value="MFC5024445.1"/>
    <property type="molecule type" value="Genomic_DNA"/>
</dbReference>
<protein>
    <submittedName>
        <fullName evidence="1">Uncharacterized protein</fullName>
    </submittedName>
</protein>
<sequence length="61" mass="7049">MNENAVERIVRQLAELNEEVRTGLREREIITDRSGVKWYEGWDGIFRNGYGSAVPRALLVD</sequence>
<comment type="caution">
    <text evidence="1">The sequence shown here is derived from an EMBL/GenBank/DDBJ whole genome shotgun (WGS) entry which is preliminary data.</text>
</comment>
<organism evidence="1 2">
    <name type="scientific">Streptomyces coeruleoprunus</name>
    <dbReference type="NCBI Taxonomy" id="285563"/>
    <lineage>
        <taxon>Bacteria</taxon>
        <taxon>Bacillati</taxon>
        <taxon>Actinomycetota</taxon>
        <taxon>Actinomycetes</taxon>
        <taxon>Kitasatosporales</taxon>
        <taxon>Streptomycetaceae</taxon>
        <taxon>Streptomyces</taxon>
    </lineage>
</organism>
<accession>A0ABV9XJS3</accession>
<reference evidence="2" key="1">
    <citation type="journal article" date="2019" name="Int. J. Syst. Evol. Microbiol.">
        <title>The Global Catalogue of Microorganisms (GCM) 10K type strain sequencing project: providing services to taxonomists for standard genome sequencing and annotation.</title>
        <authorList>
            <consortium name="The Broad Institute Genomics Platform"/>
            <consortium name="The Broad Institute Genome Sequencing Center for Infectious Disease"/>
            <person name="Wu L."/>
            <person name="Ma J."/>
        </authorList>
    </citation>
    <scope>NUCLEOTIDE SEQUENCE [LARGE SCALE GENOMIC DNA]</scope>
    <source>
        <strain evidence="2">CGMCC 4.1648</strain>
    </source>
</reference>
<proteinExistence type="predicted"/>
<gene>
    <name evidence="1" type="ORF">ACFPM3_20155</name>
</gene>
<dbReference type="RefSeq" id="WP_345686694.1">
    <property type="nucleotide sequence ID" value="NZ_BAABIT010000001.1"/>
</dbReference>
<name>A0ABV9XJS3_9ACTN</name>
<dbReference type="Proteomes" id="UP001595829">
    <property type="component" value="Unassembled WGS sequence"/>
</dbReference>
<evidence type="ECO:0000313" key="2">
    <source>
        <dbReference type="Proteomes" id="UP001595829"/>
    </source>
</evidence>
<keyword evidence="2" id="KW-1185">Reference proteome</keyword>